<dbReference type="PANTHER" id="PTHR48100:SF54">
    <property type="entry name" value="PHOSPHATASE SPAC5H10.03-RELATED"/>
    <property type="match status" value="1"/>
</dbReference>
<accession>A0A136IZR7</accession>
<gene>
    <name evidence="2" type="ORF">Micbo1qcDRAFT_164062</name>
</gene>
<dbReference type="SMART" id="SM00855">
    <property type="entry name" value="PGAM"/>
    <property type="match status" value="1"/>
</dbReference>
<dbReference type="EMBL" id="KQ964252">
    <property type="protein sequence ID" value="KXJ90480.1"/>
    <property type="molecule type" value="Genomic_DNA"/>
</dbReference>
<proteinExistence type="predicted"/>
<evidence type="ECO:0000313" key="3">
    <source>
        <dbReference type="Proteomes" id="UP000070501"/>
    </source>
</evidence>
<dbReference type="Gene3D" id="3.40.50.1240">
    <property type="entry name" value="Phosphoglycerate mutase-like"/>
    <property type="match status" value="1"/>
</dbReference>
<dbReference type="InParanoid" id="A0A136IZR7"/>
<dbReference type="OrthoDB" id="496981at2759"/>
<dbReference type="Proteomes" id="UP000070501">
    <property type="component" value="Unassembled WGS sequence"/>
</dbReference>
<dbReference type="CDD" id="cd07067">
    <property type="entry name" value="HP_PGM_like"/>
    <property type="match status" value="1"/>
</dbReference>
<sequence>MAPIIHLVRHAQGYHNLSVENQKLRDPDLTSLGEEQCATLCKNFPAHGQITQLVASPMRRTLYTCLHSFAPVVEAGRPGSKIIALPDAQEVSLYGCDIGTDVDKLEAEFGDKVDFSRVPTNWNDKSPESKYYPTPEKLAARARDARLWLRDLAGKLGDDAQIVLVTHGGILHFLTEEWDDIEAGRGTGWVNTELRSYEFADASGQHPNASLRETKPSWRRRRGSEVPLTATEQVQMREAFGNALLSQTRQLEKERQSAANL</sequence>
<evidence type="ECO:0000256" key="1">
    <source>
        <dbReference type="SAM" id="MobiDB-lite"/>
    </source>
</evidence>
<evidence type="ECO:0000313" key="2">
    <source>
        <dbReference type="EMBL" id="KXJ90480.1"/>
    </source>
</evidence>
<dbReference type="InterPro" id="IPR029033">
    <property type="entry name" value="His_PPase_superfam"/>
</dbReference>
<keyword evidence="3" id="KW-1185">Reference proteome</keyword>
<dbReference type="SUPFAM" id="SSF53254">
    <property type="entry name" value="Phosphoglycerate mutase-like"/>
    <property type="match status" value="1"/>
</dbReference>
<dbReference type="GO" id="GO:0005737">
    <property type="term" value="C:cytoplasm"/>
    <property type="evidence" value="ECO:0007669"/>
    <property type="project" value="TreeGrafter"/>
</dbReference>
<feature type="region of interest" description="Disordered" evidence="1">
    <location>
        <begin position="203"/>
        <end position="225"/>
    </location>
</feature>
<reference evidence="3" key="1">
    <citation type="submission" date="2016-02" db="EMBL/GenBank/DDBJ databases">
        <title>Draft genome sequence of Microdochium bolleyi, a fungal endophyte of beachgrass.</title>
        <authorList>
            <consortium name="DOE Joint Genome Institute"/>
            <person name="David A.S."/>
            <person name="May G."/>
            <person name="Haridas S."/>
            <person name="Lim J."/>
            <person name="Wang M."/>
            <person name="Labutti K."/>
            <person name="Lipzen A."/>
            <person name="Barry K."/>
            <person name="Grigoriev I.V."/>
        </authorList>
    </citation>
    <scope>NUCLEOTIDE SEQUENCE [LARGE SCALE GENOMIC DNA]</scope>
    <source>
        <strain evidence="3">J235TASD1</strain>
    </source>
</reference>
<organism evidence="2 3">
    <name type="scientific">Microdochium bolleyi</name>
    <dbReference type="NCBI Taxonomy" id="196109"/>
    <lineage>
        <taxon>Eukaryota</taxon>
        <taxon>Fungi</taxon>
        <taxon>Dikarya</taxon>
        <taxon>Ascomycota</taxon>
        <taxon>Pezizomycotina</taxon>
        <taxon>Sordariomycetes</taxon>
        <taxon>Xylariomycetidae</taxon>
        <taxon>Xylariales</taxon>
        <taxon>Microdochiaceae</taxon>
        <taxon>Microdochium</taxon>
    </lineage>
</organism>
<dbReference type="Pfam" id="PF00300">
    <property type="entry name" value="His_Phos_1"/>
    <property type="match status" value="1"/>
</dbReference>
<protein>
    <submittedName>
        <fullName evidence="2">Phosphoglycerate mutase</fullName>
    </submittedName>
</protein>
<dbReference type="AlphaFoldDB" id="A0A136IZR7"/>
<name>A0A136IZR7_9PEZI</name>
<dbReference type="InterPro" id="IPR013078">
    <property type="entry name" value="His_Pase_superF_clade-1"/>
</dbReference>
<dbReference type="GO" id="GO:0016791">
    <property type="term" value="F:phosphatase activity"/>
    <property type="evidence" value="ECO:0007669"/>
    <property type="project" value="TreeGrafter"/>
</dbReference>
<dbReference type="InterPro" id="IPR050275">
    <property type="entry name" value="PGM_Phosphatase"/>
</dbReference>
<dbReference type="PANTHER" id="PTHR48100">
    <property type="entry name" value="BROAD-SPECIFICITY PHOSPHATASE YOR283W-RELATED"/>
    <property type="match status" value="1"/>
</dbReference>